<dbReference type="PANTHER" id="PTHR47481">
    <property type="match status" value="1"/>
</dbReference>
<sequence length="319" mass="37115">MSSNSDDIQASSFDTRPPMLDRTDYNSWSQRIRLYCRGKENGIYILQSIDHGPFELRTTRDTLGTTLEGGVLLGSKIALYLKSDTTCTWKLCATISSKLVDMVLNPSATVKNIWDHLQKIFHDNKHARVIQLDNEIRNMQIGDLSIIDYFQAIKSKDDRLANLGSTTCSKPESESQSGVRQKWLWKGKEADRSVHTTTLGKVPKEEHGELERLEKLVNKYERRQIHRVNWLDRLAFKVMDKIKDLGRSKIGSSYLYVLVDFSSFEHRVVLQEDHCDSCVLTYICKKELRKEFEDQQEEDFRKRQEKLKEFKDLKLDSKT</sequence>
<keyword evidence="2" id="KW-0418">Kinase</keyword>
<proteinExistence type="predicted"/>
<dbReference type="GO" id="GO:0016301">
    <property type="term" value="F:kinase activity"/>
    <property type="evidence" value="ECO:0007669"/>
    <property type="project" value="UniProtKB-KW"/>
</dbReference>
<keyword evidence="2" id="KW-0808">Transferase</keyword>
<gene>
    <name evidence="2" type="ORF">Tci_413160</name>
</gene>
<protein>
    <submittedName>
        <fullName evidence="2">Phosphatidylinositol 3-kinase, root isoform</fullName>
    </submittedName>
</protein>
<organism evidence="2">
    <name type="scientific">Tanacetum cinerariifolium</name>
    <name type="common">Dalmatian daisy</name>
    <name type="synonym">Chrysanthemum cinerariifolium</name>
    <dbReference type="NCBI Taxonomy" id="118510"/>
    <lineage>
        <taxon>Eukaryota</taxon>
        <taxon>Viridiplantae</taxon>
        <taxon>Streptophyta</taxon>
        <taxon>Embryophyta</taxon>
        <taxon>Tracheophyta</taxon>
        <taxon>Spermatophyta</taxon>
        <taxon>Magnoliopsida</taxon>
        <taxon>eudicotyledons</taxon>
        <taxon>Gunneridae</taxon>
        <taxon>Pentapetalae</taxon>
        <taxon>asterids</taxon>
        <taxon>campanulids</taxon>
        <taxon>Asterales</taxon>
        <taxon>Asteraceae</taxon>
        <taxon>Asteroideae</taxon>
        <taxon>Anthemideae</taxon>
        <taxon>Anthemidinae</taxon>
        <taxon>Tanacetum</taxon>
    </lineage>
</organism>
<comment type="caution">
    <text evidence="2">The sequence shown here is derived from an EMBL/GenBank/DDBJ whole genome shotgun (WGS) entry which is preliminary data.</text>
</comment>
<evidence type="ECO:0000313" key="2">
    <source>
        <dbReference type="EMBL" id="GEY41186.1"/>
    </source>
</evidence>
<dbReference type="PANTHER" id="PTHR47481:SF41">
    <property type="entry name" value="COPIA-LIKE POLYPROTEIN_RETROTRANSPOSON"/>
    <property type="match status" value="1"/>
</dbReference>
<reference evidence="2" key="1">
    <citation type="journal article" date="2019" name="Sci. Rep.">
        <title>Draft genome of Tanacetum cinerariifolium, the natural source of mosquito coil.</title>
        <authorList>
            <person name="Yamashiro T."/>
            <person name="Shiraishi A."/>
            <person name="Satake H."/>
            <person name="Nakayama K."/>
        </authorList>
    </citation>
    <scope>NUCLEOTIDE SEQUENCE</scope>
</reference>
<dbReference type="InterPro" id="IPR002420">
    <property type="entry name" value="PI3K-type_C2_dom"/>
</dbReference>
<accession>A0A699HSZ9</accession>
<name>A0A699HSZ9_TANCI</name>
<dbReference type="EMBL" id="BKCJ010176333">
    <property type="protein sequence ID" value="GEY41186.1"/>
    <property type="molecule type" value="Genomic_DNA"/>
</dbReference>
<dbReference type="Pfam" id="PF00792">
    <property type="entry name" value="PI3K_C2"/>
    <property type="match status" value="1"/>
</dbReference>
<evidence type="ECO:0000259" key="1">
    <source>
        <dbReference type="Pfam" id="PF00792"/>
    </source>
</evidence>
<feature type="domain" description="C2 PI3K-type" evidence="1">
    <location>
        <begin position="182"/>
        <end position="236"/>
    </location>
</feature>
<dbReference type="AlphaFoldDB" id="A0A699HSZ9"/>